<dbReference type="Proteomes" id="UP000034264">
    <property type="component" value="Unassembled WGS sequence"/>
</dbReference>
<evidence type="ECO:0000313" key="1">
    <source>
        <dbReference type="EMBL" id="KKU02484.1"/>
    </source>
</evidence>
<gene>
    <name evidence="1" type="ORF">UX05_C0013G0007</name>
</gene>
<sequence length="145" mass="15944">MGISAAEDERVRSATEAARQAGREQSDFFKFFGQAVSGLRPAPEAGVQGTERELQILMVVQGPESWIGKGKNRHHVSGCASYVLKPDGSKVFVPGRLADASGGDIFLSELRHLDKTLVREAQRAIIADRRKNAKIWRGWTPPTCR</sequence>
<comment type="caution">
    <text evidence="1">The sequence shown here is derived from an EMBL/GenBank/DDBJ whole genome shotgun (WGS) entry which is preliminary data.</text>
</comment>
<organism evidence="1 2">
    <name type="scientific">Candidatus Amesbacteria bacterium GW2011_GWC2_45_19</name>
    <dbReference type="NCBI Taxonomy" id="1618366"/>
    <lineage>
        <taxon>Bacteria</taxon>
        <taxon>Candidatus Amesiibacteriota</taxon>
    </lineage>
</organism>
<proteinExistence type="predicted"/>
<protein>
    <submittedName>
        <fullName evidence="1">Uncharacterized protein</fullName>
    </submittedName>
</protein>
<dbReference type="AlphaFoldDB" id="A0A0G1M2U6"/>
<dbReference type="EMBL" id="LCKS01000013">
    <property type="protein sequence ID" value="KKU02484.1"/>
    <property type="molecule type" value="Genomic_DNA"/>
</dbReference>
<evidence type="ECO:0000313" key="2">
    <source>
        <dbReference type="Proteomes" id="UP000034264"/>
    </source>
</evidence>
<reference evidence="1 2" key="1">
    <citation type="journal article" date="2015" name="Nature">
        <title>rRNA introns, odd ribosomes, and small enigmatic genomes across a large radiation of phyla.</title>
        <authorList>
            <person name="Brown C.T."/>
            <person name="Hug L.A."/>
            <person name="Thomas B.C."/>
            <person name="Sharon I."/>
            <person name="Castelle C.J."/>
            <person name="Singh A."/>
            <person name="Wilkins M.J."/>
            <person name="Williams K.H."/>
            <person name="Banfield J.F."/>
        </authorList>
    </citation>
    <scope>NUCLEOTIDE SEQUENCE [LARGE SCALE GENOMIC DNA]</scope>
</reference>
<accession>A0A0G1M2U6</accession>
<name>A0A0G1M2U6_9BACT</name>